<accession>A0A096ABU5</accession>
<feature type="domain" description="LicD/FKTN/FKRP nucleotidyltransferase" evidence="1">
    <location>
        <begin position="2"/>
        <end position="223"/>
    </location>
</feature>
<dbReference type="Pfam" id="PF04991">
    <property type="entry name" value="LicD"/>
    <property type="match status" value="1"/>
</dbReference>
<sequence>MTYYAAFGTALGAVRHQGFIPWDDDIDVYMPRESLKRFMALKGKIQGHYDIAFTDDNGYYVYFPKFIDTNTTVLEGEDFTFVGGVWIDIFPLDEFDINRKDEIHEKNLIFSHVYKQYFKSVRETGLSVLLRKIVKGDFIGSVKTITDIFYYNPRSEKFKSELHFLIEYFSSIRGSYYCRYSPDINESDIYPKEWFGEGVEVPFEDTTIVLPKYYDKYLSTEFGDYMTPPPVDQRVSNHGHYFLDFNKHYTLEEVKKIIAEKG</sequence>
<evidence type="ECO:0000259" key="1">
    <source>
        <dbReference type="Pfam" id="PF04991"/>
    </source>
</evidence>
<dbReference type="PANTHER" id="PTHR43404">
    <property type="entry name" value="LIPOPOLYSACCHARIDE CHOLINEPHOSPHOTRANSFERASE LICD"/>
    <property type="match status" value="1"/>
</dbReference>
<dbReference type="GO" id="GO:0009100">
    <property type="term" value="P:glycoprotein metabolic process"/>
    <property type="evidence" value="ECO:0007669"/>
    <property type="project" value="UniProtKB-ARBA"/>
</dbReference>
<dbReference type="AlphaFoldDB" id="A0A096ABU5"/>
<dbReference type="PANTHER" id="PTHR43404:SF2">
    <property type="entry name" value="LIPOPOLYSACCHARIDE CHOLINEPHOSPHOTRANSFERASE LICD"/>
    <property type="match status" value="1"/>
</dbReference>
<dbReference type="InterPro" id="IPR007074">
    <property type="entry name" value="LicD/FKTN/FKRP_NTP_transf"/>
</dbReference>
<organism evidence="2 3">
    <name type="scientific">Prevotella melaninogenica DNF00666</name>
    <dbReference type="NCBI Taxonomy" id="1401073"/>
    <lineage>
        <taxon>Bacteria</taxon>
        <taxon>Pseudomonadati</taxon>
        <taxon>Bacteroidota</taxon>
        <taxon>Bacteroidia</taxon>
        <taxon>Bacteroidales</taxon>
        <taxon>Prevotellaceae</taxon>
        <taxon>Prevotella</taxon>
    </lineage>
</organism>
<dbReference type="EMBL" id="JRNS01000501">
    <property type="protein sequence ID" value="KGF44016.1"/>
    <property type="molecule type" value="Genomic_DNA"/>
</dbReference>
<evidence type="ECO:0000313" key="3">
    <source>
        <dbReference type="Proteomes" id="UP000029578"/>
    </source>
</evidence>
<proteinExistence type="predicted"/>
<dbReference type="InterPro" id="IPR052942">
    <property type="entry name" value="LPS_cholinephosphotransferase"/>
</dbReference>
<reference evidence="2 3" key="1">
    <citation type="submission" date="2014-07" db="EMBL/GenBank/DDBJ databases">
        <authorList>
            <person name="McCorrison J."/>
            <person name="Sanka R."/>
            <person name="Torralba M."/>
            <person name="Gillis M."/>
            <person name="Haft D.H."/>
            <person name="Methe B."/>
            <person name="Sutton G."/>
            <person name="Nelson K.E."/>
        </authorList>
    </citation>
    <scope>NUCLEOTIDE SEQUENCE [LARGE SCALE GENOMIC DNA]</scope>
    <source>
        <strain evidence="2 3">DNF00666</strain>
    </source>
</reference>
<protein>
    <recommendedName>
        <fullName evidence="1">LicD/FKTN/FKRP nucleotidyltransferase domain-containing protein</fullName>
    </recommendedName>
</protein>
<comment type="caution">
    <text evidence="2">The sequence shown here is derived from an EMBL/GenBank/DDBJ whole genome shotgun (WGS) entry which is preliminary data.</text>
</comment>
<evidence type="ECO:0000313" key="2">
    <source>
        <dbReference type="EMBL" id="KGF44016.1"/>
    </source>
</evidence>
<name>A0A096ABU5_9BACT</name>
<dbReference type="Proteomes" id="UP000029578">
    <property type="component" value="Unassembled WGS sequence"/>
</dbReference>
<gene>
    <name evidence="2" type="ORF">HMPREF0661_11010</name>
</gene>